<dbReference type="EMBL" id="JBBPBM010000002">
    <property type="protein sequence ID" value="KAK8597301.1"/>
    <property type="molecule type" value="Genomic_DNA"/>
</dbReference>
<dbReference type="InterPro" id="IPR042044">
    <property type="entry name" value="EXOC6PINT-1/Sec15/Tip20_C_dom2"/>
</dbReference>
<reference evidence="2 3" key="1">
    <citation type="journal article" date="2024" name="G3 (Bethesda)">
        <title>Genome assembly of Hibiscus sabdariffa L. provides insights into metabolisms of medicinal natural products.</title>
        <authorList>
            <person name="Kim T."/>
        </authorList>
    </citation>
    <scope>NUCLEOTIDE SEQUENCE [LARGE SCALE GENOMIC DNA]</scope>
    <source>
        <strain evidence="2">TK-2024</strain>
        <tissue evidence="2">Old leaves</tissue>
    </source>
</reference>
<dbReference type="InterPro" id="IPR007225">
    <property type="entry name" value="EXOC6/Sec15"/>
</dbReference>
<evidence type="ECO:0000313" key="2">
    <source>
        <dbReference type="EMBL" id="KAK8597301.1"/>
    </source>
</evidence>
<dbReference type="InterPro" id="IPR046361">
    <property type="entry name" value="EXOC6/Sec15_C"/>
</dbReference>
<dbReference type="PANTHER" id="PTHR12702:SF1">
    <property type="entry name" value="EXOCYST COMPLEX COMPONENT SEC15B"/>
    <property type="match status" value="1"/>
</dbReference>
<dbReference type="Pfam" id="PF04091">
    <property type="entry name" value="Sec15_C"/>
    <property type="match status" value="1"/>
</dbReference>
<evidence type="ECO:0000313" key="3">
    <source>
        <dbReference type="Proteomes" id="UP001472677"/>
    </source>
</evidence>
<dbReference type="Proteomes" id="UP001472677">
    <property type="component" value="Unassembled WGS sequence"/>
</dbReference>
<dbReference type="Gene3D" id="1.20.58.670">
    <property type="entry name" value="Dsl1p vesicle tethering complex, Tip20p subunit, domain D"/>
    <property type="match status" value="1"/>
</dbReference>
<protein>
    <recommendedName>
        <fullName evidence="1">Exocyst complex subunit EXOC6/Sec15 C-terminal domain-containing protein</fullName>
    </recommendedName>
</protein>
<dbReference type="PANTHER" id="PTHR12702">
    <property type="entry name" value="SEC15"/>
    <property type="match status" value="1"/>
</dbReference>
<keyword evidence="3" id="KW-1185">Reference proteome</keyword>
<accession>A0ABR2G9N2</accession>
<gene>
    <name evidence="2" type="ORF">V6N12_065772</name>
</gene>
<proteinExistence type="predicted"/>
<sequence length="114" mass="12796">MTLIENVNWMTDEPSQGGNEFVNEVLIYLKTLVSTAQQILPPQVLKRVLQDVLSHVSEKIVDTLLSDLVKRFNVNAILGIDEDIRLLESFADNLAPIFFEGDANQLKNALAESR</sequence>
<organism evidence="2 3">
    <name type="scientific">Hibiscus sabdariffa</name>
    <name type="common">roselle</name>
    <dbReference type="NCBI Taxonomy" id="183260"/>
    <lineage>
        <taxon>Eukaryota</taxon>
        <taxon>Viridiplantae</taxon>
        <taxon>Streptophyta</taxon>
        <taxon>Embryophyta</taxon>
        <taxon>Tracheophyta</taxon>
        <taxon>Spermatophyta</taxon>
        <taxon>Magnoliopsida</taxon>
        <taxon>eudicotyledons</taxon>
        <taxon>Gunneridae</taxon>
        <taxon>Pentapetalae</taxon>
        <taxon>rosids</taxon>
        <taxon>malvids</taxon>
        <taxon>Malvales</taxon>
        <taxon>Malvaceae</taxon>
        <taxon>Malvoideae</taxon>
        <taxon>Hibiscus</taxon>
    </lineage>
</organism>
<feature type="domain" description="Exocyst complex subunit EXOC6/Sec15 C-terminal" evidence="1">
    <location>
        <begin position="2"/>
        <end position="113"/>
    </location>
</feature>
<evidence type="ECO:0000259" key="1">
    <source>
        <dbReference type="Pfam" id="PF04091"/>
    </source>
</evidence>
<comment type="caution">
    <text evidence="2">The sequence shown here is derived from an EMBL/GenBank/DDBJ whole genome shotgun (WGS) entry which is preliminary data.</text>
</comment>
<name>A0ABR2G9N2_9ROSI</name>